<dbReference type="STRING" id="1537102.L0B282"/>
<feature type="domain" description="CPW-WPC" evidence="1">
    <location>
        <begin position="82"/>
        <end position="145"/>
    </location>
</feature>
<dbReference type="eggNOG" id="ENOG502SQXS">
    <property type="taxonomic scope" value="Eukaryota"/>
</dbReference>
<dbReference type="EMBL" id="CP001670">
    <property type="protein sequence ID" value="AFZ81346.1"/>
    <property type="molecule type" value="Genomic_DNA"/>
</dbReference>
<dbReference type="KEGG" id="beq:BEWA_007550"/>
<dbReference type="Proteomes" id="UP000031512">
    <property type="component" value="Chromosome 3"/>
</dbReference>
<dbReference type="AlphaFoldDB" id="L0B282"/>
<sequence>MQDNETSLLADDPALQFGGSVSSIVKDASSSIQDISDISKQSDNPAKELINELKSIPPPRITRSEVREGSNESKHKSNINLCQRDYTIPCPLGFTHEYIDNKHHCNPPVGYSGPCLGQDIVYTTMDAVEKRELSKNCLFNWPCINCKRKYSTYCPDEWELENGLLLLL</sequence>
<dbReference type="Pfam" id="PF09717">
    <property type="entry name" value="CPW_WPC"/>
    <property type="match status" value="1"/>
</dbReference>
<keyword evidence="3" id="KW-1185">Reference proteome</keyword>
<dbReference type="VEuPathDB" id="PiroplasmaDB:BEWA_007550"/>
<reference evidence="2 3" key="1">
    <citation type="journal article" date="2012" name="BMC Genomics">
        <title>Comparative genomic analysis and phylogenetic position of Theileria equi.</title>
        <authorList>
            <person name="Kappmeyer L.S."/>
            <person name="Thiagarajan M."/>
            <person name="Herndon D.R."/>
            <person name="Ramsay J.D."/>
            <person name="Caler E."/>
            <person name="Djikeng A."/>
            <person name="Gillespie J.J."/>
            <person name="Lau A.O."/>
            <person name="Roalson E.H."/>
            <person name="Silva J.C."/>
            <person name="Silva M.G."/>
            <person name="Suarez C.E."/>
            <person name="Ueti M.W."/>
            <person name="Nene V.M."/>
            <person name="Mealey R.H."/>
            <person name="Knowles D.P."/>
            <person name="Brayton K.A."/>
        </authorList>
    </citation>
    <scope>NUCLEOTIDE SEQUENCE [LARGE SCALE GENOMIC DNA]</scope>
    <source>
        <strain evidence="2 3">WA</strain>
    </source>
</reference>
<proteinExistence type="predicted"/>
<evidence type="ECO:0000259" key="1">
    <source>
        <dbReference type="SMART" id="SM01099"/>
    </source>
</evidence>
<accession>L0B282</accession>
<protein>
    <recommendedName>
        <fullName evidence="1">CPW-WPC domain-containing protein</fullName>
    </recommendedName>
</protein>
<evidence type="ECO:0000313" key="2">
    <source>
        <dbReference type="EMBL" id="AFZ81346.1"/>
    </source>
</evidence>
<dbReference type="SMART" id="SM01099">
    <property type="entry name" value="CPW_WPC"/>
    <property type="match status" value="1"/>
</dbReference>
<dbReference type="InterPro" id="IPR006387">
    <property type="entry name" value="CPW_WPC_dom"/>
</dbReference>
<organism evidence="2 3">
    <name type="scientific">Theileria equi strain WA</name>
    <dbReference type="NCBI Taxonomy" id="1537102"/>
    <lineage>
        <taxon>Eukaryota</taxon>
        <taxon>Sar</taxon>
        <taxon>Alveolata</taxon>
        <taxon>Apicomplexa</taxon>
        <taxon>Aconoidasida</taxon>
        <taxon>Piroplasmida</taxon>
        <taxon>Theileriidae</taxon>
        <taxon>Theileria</taxon>
    </lineage>
</organism>
<name>L0B282_THEEQ</name>
<gene>
    <name evidence="2" type="ORF">BEWA_007550</name>
</gene>
<dbReference type="RefSeq" id="XP_004831012.1">
    <property type="nucleotide sequence ID" value="XM_004830955.1"/>
</dbReference>
<dbReference type="NCBIfam" id="TIGR01492">
    <property type="entry name" value="CPW_WPC"/>
    <property type="match status" value="1"/>
</dbReference>
<dbReference type="GeneID" id="15805566"/>
<evidence type="ECO:0000313" key="3">
    <source>
        <dbReference type="Proteomes" id="UP000031512"/>
    </source>
</evidence>
<dbReference type="OrthoDB" id="364448at2759"/>